<gene>
    <name evidence="1" type="ORF">FEM33_21665</name>
</gene>
<dbReference type="AlphaFoldDB" id="A0A5M8QQ12"/>
<organism evidence="1 2">
    <name type="scientific">Dyadobacter flavalbus</name>
    <dbReference type="NCBI Taxonomy" id="2579942"/>
    <lineage>
        <taxon>Bacteria</taxon>
        <taxon>Pseudomonadati</taxon>
        <taxon>Bacteroidota</taxon>
        <taxon>Cytophagia</taxon>
        <taxon>Cytophagales</taxon>
        <taxon>Spirosomataceae</taxon>
        <taxon>Dyadobacter</taxon>
    </lineage>
</organism>
<dbReference type="InterPro" id="IPR019619">
    <property type="entry name" value="DUF2490"/>
</dbReference>
<comment type="caution">
    <text evidence="1">The sequence shown here is derived from an EMBL/GenBank/DDBJ whole genome shotgun (WGS) entry which is preliminary data.</text>
</comment>
<evidence type="ECO:0000313" key="1">
    <source>
        <dbReference type="EMBL" id="KAA6436746.1"/>
    </source>
</evidence>
<sequence length="234" mass="28285">MKFSFVQQLSVCCFLLDFHYSKAQSIEHNGWLFWSHEQKISERWQFSYDMQLRSADRFDYANTLLIRPGIGYKIRENQTVTLGYTYFGTWEKENDKLEYEPENRIFEQFEIRNKLKNVQITNRLRFEQRFMHMQQEKIFAQRLRYYIQALIPVLANPDFTNGMYVCIQNELFLNVQGNKQSGRQIFDQNRPYAGTGYRFNEKLDLEAGFMLRYIIQEDKNVRNNIFQLSIKSSF</sequence>
<reference evidence="1 2" key="1">
    <citation type="submission" date="2019-05" db="EMBL/GenBank/DDBJ databases">
        <authorList>
            <person name="Qu J.-H."/>
        </authorList>
    </citation>
    <scope>NUCLEOTIDE SEQUENCE [LARGE SCALE GENOMIC DNA]</scope>
    <source>
        <strain evidence="1 2">NS28</strain>
    </source>
</reference>
<dbReference type="EMBL" id="VBSN01000066">
    <property type="protein sequence ID" value="KAA6436746.1"/>
    <property type="molecule type" value="Genomic_DNA"/>
</dbReference>
<evidence type="ECO:0000313" key="2">
    <source>
        <dbReference type="Proteomes" id="UP000323994"/>
    </source>
</evidence>
<keyword evidence="2" id="KW-1185">Reference proteome</keyword>
<protein>
    <submittedName>
        <fullName evidence="1">DUF2490 domain-containing protein</fullName>
    </submittedName>
</protein>
<dbReference type="Proteomes" id="UP000323994">
    <property type="component" value="Unassembled WGS sequence"/>
</dbReference>
<dbReference type="Pfam" id="PF10677">
    <property type="entry name" value="DUF2490"/>
    <property type="match status" value="1"/>
</dbReference>
<accession>A0A5M8QQ12</accession>
<name>A0A5M8QQ12_9BACT</name>
<proteinExistence type="predicted"/>